<feature type="non-terminal residue" evidence="2">
    <location>
        <position position="171"/>
    </location>
</feature>
<dbReference type="SUPFAM" id="SSF56801">
    <property type="entry name" value="Acetyl-CoA synthetase-like"/>
    <property type="match status" value="1"/>
</dbReference>
<proteinExistence type="predicted"/>
<dbReference type="Gene3D" id="3.40.50.12780">
    <property type="entry name" value="N-terminal domain of ligase-like"/>
    <property type="match status" value="1"/>
</dbReference>
<dbReference type="PANTHER" id="PTHR42921">
    <property type="entry name" value="ACETOACETYL-COA SYNTHETASE"/>
    <property type="match status" value="1"/>
</dbReference>
<dbReference type="PANTHER" id="PTHR42921:SF1">
    <property type="entry name" value="ACETOACETYL-COA SYNTHETASE"/>
    <property type="match status" value="1"/>
</dbReference>
<evidence type="ECO:0000259" key="1">
    <source>
        <dbReference type="Pfam" id="PF00501"/>
    </source>
</evidence>
<dbReference type="EMBL" id="CAJVPY010056598">
    <property type="protein sequence ID" value="CAG8818488.1"/>
    <property type="molecule type" value="Genomic_DNA"/>
</dbReference>
<dbReference type="Pfam" id="PF00501">
    <property type="entry name" value="AMP-binding"/>
    <property type="match status" value="1"/>
</dbReference>
<keyword evidence="3" id="KW-1185">Reference proteome</keyword>
<evidence type="ECO:0000313" key="3">
    <source>
        <dbReference type="Proteomes" id="UP000789405"/>
    </source>
</evidence>
<feature type="non-terminal residue" evidence="2">
    <location>
        <position position="1"/>
    </location>
</feature>
<reference evidence="2" key="1">
    <citation type="submission" date="2021-06" db="EMBL/GenBank/DDBJ databases">
        <authorList>
            <person name="Kallberg Y."/>
            <person name="Tangrot J."/>
            <person name="Rosling A."/>
        </authorList>
    </citation>
    <scope>NUCLEOTIDE SEQUENCE</scope>
    <source>
        <strain evidence="2">MA453B</strain>
    </source>
</reference>
<dbReference type="OrthoDB" id="10253869at2759"/>
<comment type="caution">
    <text evidence="2">The sequence shown here is derived from an EMBL/GenBank/DDBJ whole genome shotgun (WGS) entry which is preliminary data.</text>
</comment>
<dbReference type="InterPro" id="IPR042099">
    <property type="entry name" value="ANL_N_sf"/>
</dbReference>
<sequence length="171" mass="18949">AGGVLIQHNKEHILHANISSNDVFFYYTTTGWMMWNWLVSGLKTGCAIVLYDGSPFKPSPSILWELCDQLGITVFGISAKYIQSLQDLNYKPIEHHSLQSIRIILSTGSPLKPESFNFVYDSIKKDALLGSITGGTDLCSLFCGLNVTLPVYCGEIQCICLGMKIEAWHGE</sequence>
<dbReference type="Proteomes" id="UP000789405">
    <property type="component" value="Unassembled WGS sequence"/>
</dbReference>
<feature type="domain" description="AMP-dependent synthetase/ligase" evidence="1">
    <location>
        <begin position="17"/>
        <end position="143"/>
    </location>
</feature>
<evidence type="ECO:0000313" key="2">
    <source>
        <dbReference type="EMBL" id="CAG8818488.1"/>
    </source>
</evidence>
<accession>A0A9N9KB25</accession>
<organism evidence="2 3">
    <name type="scientific">Dentiscutata erythropus</name>
    <dbReference type="NCBI Taxonomy" id="1348616"/>
    <lineage>
        <taxon>Eukaryota</taxon>
        <taxon>Fungi</taxon>
        <taxon>Fungi incertae sedis</taxon>
        <taxon>Mucoromycota</taxon>
        <taxon>Glomeromycotina</taxon>
        <taxon>Glomeromycetes</taxon>
        <taxon>Diversisporales</taxon>
        <taxon>Gigasporaceae</taxon>
        <taxon>Dentiscutata</taxon>
    </lineage>
</organism>
<dbReference type="InterPro" id="IPR000873">
    <property type="entry name" value="AMP-dep_synth/lig_dom"/>
</dbReference>
<dbReference type="GO" id="GO:0030729">
    <property type="term" value="F:acetoacetate-CoA ligase activity"/>
    <property type="evidence" value="ECO:0007669"/>
    <property type="project" value="TreeGrafter"/>
</dbReference>
<protein>
    <submittedName>
        <fullName evidence="2">21798_t:CDS:1</fullName>
    </submittedName>
</protein>
<name>A0A9N9KB25_9GLOM</name>
<dbReference type="AlphaFoldDB" id="A0A9N9KB25"/>
<gene>
    <name evidence="2" type="ORF">DERYTH_LOCUS26635</name>
</gene>